<dbReference type="FunFam" id="1.25.10.10:FF:000607">
    <property type="entry name" value="Protein CLASP-2"/>
    <property type="match status" value="1"/>
</dbReference>
<dbReference type="KEGG" id="crq:GCK72_009375"/>
<dbReference type="InParanoid" id="E3LSL3"/>
<dbReference type="SUPFAM" id="SSF48371">
    <property type="entry name" value="ARM repeat"/>
    <property type="match status" value="1"/>
</dbReference>
<dbReference type="eggNOG" id="KOG2956">
    <property type="taxonomic scope" value="Eukaryota"/>
</dbReference>
<dbReference type="SMART" id="SM01349">
    <property type="entry name" value="TOG"/>
    <property type="match status" value="2"/>
</dbReference>
<dbReference type="GO" id="GO:0072686">
    <property type="term" value="C:mitotic spindle"/>
    <property type="evidence" value="ECO:0007669"/>
    <property type="project" value="TreeGrafter"/>
</dbReference>
<evidence type="ECO:0000256" key="5">
    <source>
        <dbReference type="ARBA" id="ARBA00023212"/>
    </source>
</evidence>
<evidence type="ECO:0000313" key="8">
    <source>
        <dbReference type="EMBL" id="EFP09586.1"/>
    </source>
</evidence>
<dbReference type="OMA" id="LEVYAVF"/>
<dbReference type="GeneID" id="9825847"/>
<dbReference type="InterPro" id="IPR016024">
    <property type="entry name" value="ARM-type_fold"/>
</dbReference>
<dbReference type="FunCoup" id="E3LSL3">
    <property type="interactions" value="2668"/>
</dbReference>
<comment type="similarity">
    <text evidence="2">Belongs to the CLASP family.</text>
</comment>
<dbReference type="InterPro" id="IPR034085">
    <property type="entry name" value="TOG"/>
</dbReference>
<accession>E3LSL3</accession>
<proteinExistence type="inferred from homology"/>
<name>E3LSL3_CAERE</name>
<dbReference type="GO" id="GO:0005881">
    <property type="term" value="C:cytoplasmic microtubule"/>
    <property type="evidence" value="ECO:0007669"/>
    <property type="project" value="TreeGrafter"/>
</dbReference>
<evidence type="ECO:0000256" key="1">
    <source>
        <dbReference type="ARBA" id="ARBA00004245"/>
    </source>
</evidence>
<dbReference type="GO" id="GO:0040001">
    <property type="term" value="P:establishment of mitotic spindle localization"/>
    <property type="evidence" value="ECO:0007669"/>
    <property type="project" value="EnsemblMetazoa"/>
</dbReference>
<dbReference type="GO" id="GO:0030953">
    <property type="term" value="P:astral microtubule organization"/>
    <property type="evidence" value="ECO:0007669"/>
    <property type="project" value="EnsemblMetazoa"/>
</dbReference>
<dbReference type="STRING" id="31234.E3LSL3"/>
<evidence type="ECO:0000256" key="6">
    <source>
        <dbReference type="SAM" id="MobiDB-lite"/>
    </source>
</evidence>
<feature type="domain" description="TOG" evidence="7">
    <location>
        <begin position="58"/>
        <end position="278"/>
    </location>
</feature>
<dbReference type="OrthoDB" id="46159at2759"/>
<feature type="compositionally biased region" description="Polar residues" evidence="6">
    <location>
        <begin position="367"/>
        <end position="378"/>
    </location>
</feature>
<sequence>MFQATYSIFFRFSLKHFNNLYVMTSRMQPKSGGYSLSKADFTKAFEDVPKVPITSAIDLRNKFDAVKTILSNSSEDWNKRQTQLKTIRSLIINGEKLVDRPTMIAHLVQLLGCFEVAVKDLRSQILREAAITCSFILSKYGIETHSIGEDILIPTMAQVAVSTKIMATSASTLTEFIVEYVQTRQVFTILSSFSTSKDKNQRRQLAVLLEIIIEKWSDRMKKQIIRQICELVKSAINDADSETRAAGRRAFAKLEEFHLEEADALYLELEHSKQKMLRGGDAASSWASINSDRGSIPIRSKLSAGSKAHSNISAKFLAQRSASAIDPKTLKMTGASSRLVRPTSIKAMVRQDTSPAGTKIPYPNRPGSRTRTSSINSTDSRDTSPTRRHSPLPQDPQIKARTKYGNGSSFFAKLGMLTDNTDDDEFLLPIRVRSPAKTQLGENTDNVSRVLKECCSSSVTEKKEGIKKLLPIVSDSTLNSTEIKNIGNCLNRLLSDASNTMVLEVYAVFIRTHSSRLSEWLRLALAKLFARKAAESLPNTKKQIGNTLNVILECFNAHHQLVTVCELMCDPIHLMVPKARVALLEYMTSLLDEYTEPGASINIKELKTAMRKMFTWVGDQRQSILLTSYIEKAICSMFCVNVADFSALISDFDADQKAWIHQTLQRNGLENGISSGSGNNQNQQSTPRVADNIQYKNESSVVLPEFGGIQKKKPGVTLGSFNTSANSALTRLEEQSKSRLMEKVNLNSTVTLPPDTLEKIQNVQELLHKMRDAENPDEQESAISAIYMKICDGGFGIWEQCYAKLLLNLFEILSTSRSENNKKMCLRILGKMCTAQAAKLFDSTEMAVCKVLDAAVNTNDATTALAVEDCLRTLATHLPLANIINIAKVILIQEPIDDERASLVLKMVTRLFEELPADEVINVVDDITPCIIKAYQSTSSSVRKTVVYCLVAMVNRVGEQRMAQHFTKLPKAMTNLIQVYVKRAISASLPRL</sequence>
<dbReference type="GO" id="GO:0005876">
    <property type="term" value="C:spindle microtubule"/>
    <property type="evidence" value="ECO:0007669"/>
    <property type="project" value="TreeGrafter"/>
</dbReference>
<dbReference type="GO" id="GO:0000776">
    <property type="term" value="C:kinetochore"/>
    <property type="evidence" value="ECO:0007669"/>
    <property type="project" value="TreeGrafter"/>
</dbReference>
<evidence type="ECO:0000259" key="7">
    <source>
        <dbReference type="SMART" id="SM01349"/>
    </source>
</evidence>
<comment type="subcellular location">
    <subcellularLocation>
        <location evidence="1">Cytoplasm</location>
        <location evidence="1">Cytoskeleton</location>
    </subcellularLocation>
</comment>
<keyword evidence="4" id="KW-0493">Microtubule</keyword>
<feature type="domain" description="TOG" evidence="7">
    <location>
        <begin position="751"/>
        <end position="990"/>
    </location>
</feature>
<gene>
    <name evidence="8" type="primary">Cre-cls-3</name>
    <name evidence="8" type="ORF">CRE_25337</name>
</gene>
<reference evidence="8" key="1">
    <citation type="submission" date="2007-07" db="EMBL/GenBank/DDBJ databases">
        <title>PCAP assembly of the Caenorhabditis remanei genome.</title>
        <authorList>
            <consortium name="The Caenorhabditis remanei Sequencing Consortium"/>
            <person name="Wilson R.K."/>
        </authorList>
    </citation>
    <scope>NUCLEOTIDE SEQUENCE [LARGE SCALE GENOMIC DNA]</scope>
    <source>
        <strain evidence="8">PB4641</strain>
    </source>
</reference>
<keyword evidence="3" id="KW-0963">Cytoplasm</keyword>
<dbReference type="InterPro" id="IPR011989">
    <property type="entry name" value="ARM-like"/>
</dbReference>
<organism evidence="9">
    <name type="scientific">Caenorhabditis remanei</name>
    <name type="common">Caenorhabditis vulgaris</name>
    <dbReference type="NCBI Taxonomy" id="31234"/>
    <lineage>
        <taxon>Eukaryota</taxon>
        <taxon>Metazoa</taxon>
        <taxon>Ecdysozoa</taxon>
        <taxon>Nematoda</taxon>
        <taxon>Chromadorea</taxon>
        <taxon>Rhabditida</taxon>
        <taxon>Rhabditina</taxon>
        <taxon>Rhabditomorpha</taxon>
        <taxon>Rhabditoidea</taxon>
        <taxon>Rhabditidae</taxon>
        <taxon>Peloderinae</taxon>
        <taxon>Caenorhabditis</taxon>
    </lineage>
</organism>
<dbReference type="EMBL" id="DS268414">
    <property type="protein sequence ID" value="EFP09586.1"/>
    <property type="molecule type" value="Genomic_DNA"/>
</dbReference>
<dbReference type="GO" id="GO:0090307">
    <property type="term" value="P:mitotic spindle assembly"/>
    <property type="evidence" value="ECO:0007669"/>
    <property type="project" value="TreeGrafter"/>
</dbReference>
<dbReference type="AlphaFoldDB" id="E3LSL3"/>
<dbReference type="HOGENOM" id="CLU_005060_1_0_1"/>
<feature type="region of interest" description="Disordered" evidence="6">
    <location>
        <begin position="345"/>
        <end position="401"/>
    </location>
</feature>
<evidence type="ECO:0000256" key="4">
    <source>
        <dbReference type="ARBA" id="ARBA00022701"/>
    </source>
</evidence>
<evidence type="ECO:0000256" key="2">
    <source>
        <dbReference type="ARBA" id="ARBA00009549"/>
    </source>
</evidence>
<dbReference type="CTD" id="9825847"/>
<dbReference type="InterPro" id="IPR024395">
    <property type="entry name" value="CLASP_N_dom"/>
</dbReference>
<dbReference type="Proteomes" id="UP000008281">
    <property type="component" value="Unassembled WGS sequence"/>
</dbReference>
<dbReference type="RefSeq" id="XP_003113332.2">
    <property type="nucleotide sequence ID" value="XM_003113284.2"/>
</dbReference>
<protein>
    <submittedName>
        <fullName evidence="8">CRE-CLS-3 protein</fullName>
    </submittedName>
</protein>
<dbReference type="GO" id="GO:0008017">
    <property type="term" value="F:microtubule binding"/>
    <property type="evidence" value="ECO:0007669"/>
    <property type="project" value="TreeGrafter"/>
</dbReference>
<dbReference type="PANTHER" id="PTHR21567">
    <property type="entry name" value="CLASP"/>
    <property type="match status" value="1"/>
</dbReference>
<keyword evidence="9" id="KW-1185">Reference proteome</keyword>
<evidence type="ECO:0000313" key="9">
    <source>
        <dbReference type="Proteomes" id="UP000008281"/>
    </source>
</evidence>
<dbReference type="Pfam" id="PF12348">
    <property type="entry name" value="CLASP_N"/>
    <property type="match status" value="1"/>
</dbReference>
<dbReference type="Gene3D" id="1.25.10.10">
    <property type="entry name" value="Leucine-rich Repeat Variant"/>
    <property type="match status" value="3"/>
</dbReference>
<dbReference type="GO" id="GO:0045180">
    <property type="term" value="C:basal cortex"/>
    <property type="evidence" value="ECO:0007669"/>
    <property type="project" value="TreeGrafter"/>
</dbReference>
<keyword evidence="5" id="KW-0206">Cytoskeleton</keyword>
<dbReference type="PANTHER" id="PTHR21567:SF34">
    <property type="entry name" value="PROTEIN CLASP-3"/>
    <property type="match status" value="1"/>
</dbReference>
<evidence type="ECO:0000256" key="3">
    <source>
        <dbReference type="ARBA" id="ARBA00022490"/>
    </source>
</evidence>
<dbReference type="GO" id="GO:0005815">
    <property type="term" value="C:microtubule organizing center"/>
    <property type="evidence" value="ECO:0007669"/>
    <property type="project" value="TreeGrafter"/>
</dbReference>